<comment type="caution">
    <text evidence="1">The sequence shown here is derived from an EMBL/GenBank/DDBJ whole genome shotgun (WGS) entry which is preliminary data.</text>
</comment>
<organism evidence="1 2">
    <name type="scientific">Pleurodeles waltl</name>
    <name type="common">Iberian ribbed newt</name>
    <dbReference type="NCBI Taxonomy" id="8319"/>
    <lineage>
        <taxon>Eukaryota</taxon>
        <taxon>Metazoa</taxon>
        <taxon>Chordata</taxon>
        <taxon>Craniata</taxon>
        <taxon>Vertebrata</taxon>
        <taxon>Euteleostomi</taxon>
        <taxon>Amphibia</taxon>
        <taxon>Batrachia</taxon>
        <taxon>Caudata</taxon>
        <taxon>Salamandroidea</taxon>
        <taxon>Salamandridae</taxon>
        <taxon>Pleurodelinae</taxon>
        <taxon>Pleurodeles</taxon>
    </lineage>
</organism>
<protein>
    <submittedName>
        <fullName evidence="1">Uncharacterized protein</fullName>
    </submittedName>
</protein>
<sequence length="148" mass="16158">MNNALPGECELGEGPTGGKMAKEIEIASTQEGWGQLRQWLRTGGVPFLMTSRRRRWEAAVTHRAAGGKSHLLQASLPDGDKVGESAGWGRVELGWARHSEGLCHRLHGEKRLPGIDEQGQMPAGRRTTQHVKQCMVADAVNKMEGEPV</sequence>
<dbReference type="Proteomes" id="UP001066276">
    <property type="component" value="Chromosome 7"/>
</dbReference>
<gene>
    <name evidence="1" type="ORF">NDU88_005835</name>
</gene>
<proteinExistence type="predicted"/>
<dbReference type="AlphaFoldDB" id="A0AAV7PGQ1"/>
<reference evidence="1" key="1">
    <citation type="journal article" date="2022" name="bioRxiv">
        <title>Sequencing and chromosome-scale assembly of the giantPleurodeles waltlgenome.</title>
        <authorList>
            <person name="Brown T."/>
            <person name="Elewa A."/>
            <person name="Iarovenko S."/>
            <person name="Subramanian E."/>
            <person name="Araus A.J."/>
            <person name="Petzold A."/>
            <person name="Susuki M."/>
            <person name="Suzuki K.-i.T."/>
            <person name="Hayashi T."/>
            <person name="Toyoda A."/>
            <person name="Oliveira C."/>
            <person name="Osipova E."/>
            <person name="Leigh N.D."/>
            <person name="Simon A."/>
            <person name="Yun M.H."/>
        </authorList>
    </citation>
    <scope>NUCLEOTIDE SEQUENCE</scope>
    <source>
        <strain evidence="1">20211129_DDA</strain>
        <tissue evidence="1">Liver</tissue>
    </source>
</reference>
<accession>A0AAV7PGQ1</accession>
<evidence type="ECO:0000313" key="1">
    <source>
        <dbReference type="EMBL" id="KAJ1127433.1"/>
    </source>
</evidence>
<name>A0AAV7PGQ1_PLEWA</name>
<keyword evidence="2" id="KW-1185">Reference proteome</keyword>
<evidence type="ECO:0000313" key="2">
    <source>
        <dbReference type="Proteomes" id="UP001066276"/>
    </source>
</evidence>
<dbReference type="EMBL" id="JANPWB010000011">
    <property type="protein sequence ID" value="KAJ1127433.1"/>
    <property type="molecule type" value="Genomic_DNA"/>
</dbReference>